<dbReference type="EMBL" id="JUIW01000003">
    <property type="protein sequence ID" value="RYJ44272.1"/>
    <property type="molecule type" value="Genomic_DNA"/>
</dbReference>
<comment type="caution">
    <text evidence="1">The sequence shown here is derived from an EMBL/GenBank/DDBJ whole genome shotgun (WGS) entry which is preliminary data.</text>
</comment>
<evidence type="ECO:0000313" key="1">
    <source>
        <dbReference type="EMBL" id="RYJ44272.1"/>
    </source>
</evidence>
<protein>
    <recommendedName>
        <fullName evidence="3">HNH endonuclease</fullName>
    </recommendedName>
</protein>
<evidence type="ECO:0008006" key="3">
    <source>
        <dbReference type="Google" id="ProtNLM"/>
    </source>
</evidence>
<gene>
    <name evidence="1" type="ORF">NU09_0882</name>
</gene>
<dbReference type="Gene3D" id="1.10.30.50">
    <property type="match status" value="1"/>
</dbReference>
<sequence>MLSVNFGKASEQCQDFCMGKKINGVFLKGMIGWVSKRANKYLSGQNLALNPDPGHLEALQNLKAALTPVHIAAILACLPEGLSEKSEAYTVYRDLKLTYATNNGELVTGSVLGLIFNYKAFRSYKASIYNGYTLAEQLGIDCCPYCNRHYTTTHHTYYVNDNGTAVEKRVFPEFDHFYPQKLHPVLALSFYNLIPSCTVCNTHYKNSRDSAHLFHPYTLHQHGAFRFTDFPKDVASLYGGGSAISIGFEYNCTDEMRIRLSNSKAFFGIKDIYDKCHGELIRDIIFKKIAFSKRYMEELAGAYTLTFEDAYKIVFECHFEDENVHKRPFSKLKKDIFESPDL</sequence>
<dbReference type="AlphaFoldDB" id="A0A444WER6"/>
<accession>A0A444WER6</accession>
<proteinExistence type="predicted"/>
<keyword evidence="2" id="KW-1185">Reference proteome</keyword>
<name>A0A444WER6_9FLAO</name>
<organism evidence="1 2">
    <name type="scientific">Flavobacterium beibuense</name>
    <dbReference type="NCBI Taxonomy" id="657326"/>
    <lineage>
        <taxon>Bacteria</taxon>
        <taxon>Pseudomonadati</taxon>
        <taxon>Bacteroidota</taxon>
        <taxon>Flavobacteriia</taxon>
        <taxon>Flavobacteriales</taxon>
        <taxon>Flavobacteriaceae</taxon>
        <taxon>Flavobacterium</taxon>
    </lineage>
</organism>
<dbReference type="Proteomes" id="UP000289775">
    <property type="component" value="Unassembled WGS sequence"/>
</dbReference>
<evidence type="ECO:0000313" key="2">
    <source>
        <dbReference type="Proteomes" id="UP000289775"/>
    </source>
</evidence>
<reference evidence="1 2" key="1">
    <citation type="submission" date="2014-12" db="EMBL/GenBank/DDBJ databases">
        <title>Genome sequence of Flavobacterium beibuense RSKm HC5.</title>
        <authorList>
            <person name="Kim J.F."/>
            <person name="Song J.Y."/>
            <person name="Kwak M.-J."/>
            <person name="Lee S.-W."/>
        </authorList>
    </citation>
    <scope>NUCLEOTIDE SEQUENCE [LARGE SCALE GENOMIC DNA]</scope>
    <source>
        <strain evidence="1 2">RSKm HC5</strain>
    </source>
</reference>